<dbReference type="AlphaFoldDB" id="A0A3E3E9B8"/>
<dbReference type="Gene3D" id="1.20.1260.10">
    <property type="match status" value="1"/>
</dbReference>
<dbReference type="GO" id="GO:0016491">
    <property type="term" value="F:oxidoreductase activity"/>
    <property type="evidence" value="ECO:0007669"/>
    <property type="project" value="InterPro"/>
</dbReference>
<dbReference type="InterPro" id="IPR012347">
    <property type="entry name" value="Ferritin-like"/>
</dbReference>
<comment type="caution">
    <text evidence="2">The sequence shown here is derived from an EMBL/GenBank/DDBJ whole genome shotgun (WGS) entry which is preliminary data.</text>
</comment>
<dbReference type="CDD" id="cd07908">
    <property type="entry name" value="Mn_catalase_like"/>
    <property type="match status" value="1"/>
</dbReference>
<dbReference type="GO" id="GO:0046872">
    <property type="term" value="F:metal ion binding"/>
    <property type="evidence" value="ECO:0007669"/>
    <property type="project" value="InterPro"/>
</dbReference>
<gene>
    <name evidence="2" type="ORF">DXB93_15620</name>
</gene>
<accession>A0A3E3E9B8</accession>
<name>A0A3E3E9B8_9FIRM</name>
<dbReference type="InterPro" id="IPR009078">
    <property type="entry name" value="Ferritin-like_SF"/>
</dbReference>
<feature type="domain" description="Rubrerythrin diiron-binding" evidence="1">
    <location>
        <begin position="33"/>
        <end position="158"/>
    </location>
</feature>
<evidence type="ECO:0000313" key="2">
    <source>
        <dbReference type="EMBL" id="RGD79904.1"/>
    </source>
</evidence>
<dbReference type="Pfam" id="PF02915">
    <property type="entry name" value="Rubrerythrin"/>
    <property type="match status" value="1"/>
</dbReference>
<dbReference type="InterPro" id="IPR003251">
    <property type="entry name" value="Rr_diiron-bd_dom"/>
</dbReference>
<sequence length="166" mass="19362">MDTKVNKPYPEIKVTVPNETYGLMILDNVGGMNSETSAICQYIYNHSIAGEDFLELKKTFLNISMVEMHHLDIFMTLALELGLDPRWWSCLNDQCTYWSPSYLNYPNSLEEVLKTAIDAEYQAIDKYMYQASIIKDPYIVAILNRIIEDEELHIKVLKEWETKLVR</sequence>
<protein>
    <submittedName>
        <fullName evidence="2">Rubrerythrin family protein</fullName>
    </submittedName>
</protein>
<evidence type="ECO:0000259" key="1">
    <source>
        <dbReference type="Pfam" id="PF02915"/>
    </source>
</evidence>
<proteinExistence type="predicted"/>
<organism evidence="2 3">
    <name type="scientific">Thomasclavelia ramosa</name>
    <dbReference type="NCBI Taxonomy" id="1547"/>
    <lineage>
        <taxon>Bacteria</taxon>
        <taxon>Bacillati</taxon>
        <taxon>Bacillota</taxon>
        <taxon>Erysipelotrichia</taxon>
        <taxon>Erysipelotrichales</taxon>
        <taxon>Coprobacillaceae</taxon>
        <taxon>Thomasclavelia</taxon>
    </lineage>
</organism>
<evidence type="ECO:0000313" key="3">
    <source>
        <dbReference type="Proteomes" id="UP000261032"/>
    </source>
</evidence>
<reference evidence="2 3" key="1">
    <citation type="submission" date="2018-08" db="EMBL/GenBank/DDBJ databases">
        <title>A genome reference for cultivated species of the human gut microbiota.</title>
        <authorList>
            <person name="Zou Y."/>
            <person name="Xue W."/>
            <person name="Luo G."/>
        </authorList>
    </citation>
    <scope>NUCLEOTIDE SEQUENCE [LARGE SCALE GENOMIC DNA]</scope>
    <source>
        <strain evidence="2 3">OM06-4</strain>
    </source>
</reference>
<dbReference type="RefSeq" id="WP_003539012.1">
    <property type="nucleotide sequence ID" value="NZ_AP031443.1"/>
</dbReference>
<dbReference type="EMBL" id="QUSL01000033">
    <property type="protein sequence ID" value="RGD79904.1"/>
    <property type="molecule type" value="Genomic_DNA"/>
</dbReference>
<dbReference type="Proteomes" id="UP000261032">
    <property type="component" value="Unassembled WGS sequence"/>
</dbReference>
<dbReference type="SUPFAM" id="SSF47240">
    <property type="entry name" value="Ferritin-like"/>
    <property type="match status" value="1"/>
</dbReference>